<dbReference type="GO" id="GO:0005737">
    <property type="term" value="C:cytoplasm"/>
    <property type="evidence" value="ECO:0007669"/>
    <property type="project" value="TreeGrafter"/>
</dbReference>
<dbReference type="InterPro" id="IPR022653">
    <property type="entry name" value="De-COase2_pyr-phos_BS"/>
</dbReference>
<reference evidence="12 13" key="1">
    <citation type="submission" date="2019-07" db="EMBL/GenBank/DDBJ databases">
        <title>Full genome sequence of Devosia sp. Gsoil 520.</title>
        <authorList>
            <person name="Im W.-T."/>
        </authorList>
    </citation>
    <scope>NUCLEOTIDE SEQUENCE [LARGE SCALE GENOMIC DNA]</scope>
    <source>
        <strain evidence="12 13">Gsoil 520</strain>
    </source>
</reference>
<dbReference type="SUPFAM" id="SSF50621">
    <property type="entry name" value="Alanine racemase C-terminal domain-like"/>
    <property type="match status" value="1"/>
</dbReference>
<dbReference type="Proteomes" id="UP000315364">
    <property type="component" value="Chromosome"/>
</dbReference>
<evidence type="ECO:0000256" key="1">
    <source>
        <dbReference type="ARBA" id="ARBA00001933"/>
    </source>
</evidence>
<feature type="domain" description="Orn/DAP/Arg decarboxylase 2 N-terminal" evidence="11">
    <location>
        <begin position="73"/>
        <end position="307"/>
    </location>
</feature>
<dbReference type="AlphaFoldDB" id="A0A5B8LSH3"/>
<dbReference type="PRINTS" id="PR01179">
    <property type="entry name" value="ODADCRBXLASE"/>
</dbReference>
<evidence type="ECO:0000256" key="8">
    <source>
        <dbReference type="PIRSR" id="PIRSR600183-50"/>
    </source>
</evidence>
<comment type="cofactor">
    <cofactor evidence="1 8">
        <name>pyridoxal 5'-phosphate</name>
        <dbReference type="ChEBI" id="CHEBI:597326"/>
    </cofactor>
</comment>
<dbReference type="GO" id="GO:0004586">
    <property type="term" value="F:ornithine decarboxylase activity"/>
    <property type="evidence" value="ECO:0007669"/>
    <property type="project" value="UniProtKB-EC"/>
</dbReference>
<evidence type="ECO:0000313" key="12">
    <source>
        <dbReference type="EMBL" id="QDZ10442.1"/>
    </source>
</evidence>
<keyword evidence="4" id="KW-0456">Lyase</keyword>
<keyword evidence="3 8" id="KW-0663">Pyridoxal phosphate</keyword>
<dbReference type="EC" id="4.1.1.17" evidence="6"/>
<feature type="modified residue" description="N6-(pyridoxal phosphate)lysine" evidence="8">
    <location>
        <position position="94"/>
    </location>
</feature>
<comment type="pathway">
    <text evidence="5">Amine and polyamine biosynthesis; putrescine biosynthesis via L-ornithine pathway; putrescine from L-ornithine: step 1/1.</text>
</comment>
<evidence type="ECO:0000256" key="7">
    <source>
        <dbReference type="ARBA" id="ARBA00049127"/>
    </source>
</evidence>
<organism evidence="12 13">
    <name type="scientific">Devosia ginsengisoli</name>
    <dbReference type="NCBI Taxonomy" id="400770"/>
    <lineage>
        <taxon>Bacteria</taxon>
        <taxon>Pseudomonadati</taxon>
        <taxon>Pseudomonadota</taxon>
        <taxon>Alphaproteobacteria</taxon>
        <taxon>Hyphomicrobiales</taxon>
        <taxon>Devosiaceae</taxon>
        <taxon>Devosia</taxon>
    </lineage>
</organism>
<accession>A0A5B8LSH3</accession>
<evidence type="ECO:0000256" key="9">
    <source>
        <dbReference type="RuleBase" id="RU003737"/>
    </source>
</evidence>
<dbReference type="PANTHER" id="PTHR11482">
    <property type="entry name" value="ARGININE/DIAMINOPIMELATE/ORNITHINE DECARBOXYLASE"/>
    <property type="match status" value="1"/>
</dbReference>
<dbReference type="FunFam" id="3.20.20.10:FF:000008">
    <property type="entry name" value="Ornithine decarboxylase"/>
    <property type="match status" value="1"/>
</dbReference>
<dbReference type="GO" id="GO:0033387">
    <property type="term" value="P:putrescine biosynthetic process from arginine, via ornithine"/>
    <property type="evidence" value="ECO:0007669"/>
    <property type="project" value="TreeGrafter"/>
</dbReference>
<comment type="catalytic activity">
    <reaction evidence="7">
        <text>L-ornithine + H(+) = putrescine + CO2</text>
        <dbReference type="Rhea" id="RHEA:22964"/>
        <dbReference type="ChEBI" id="CHEBI:15378"/>
        <dbReference type="ChEBI" id="CHEBI:16526"/>
        <dbReference type="ChEBI" id="CHEBI:46911"/>
        <dbReference type="ChEBI" id="CHEBI:326268"/>
        <dbReference type="EC" id="4.1.1.17"/>
    </reaction>
</comment>
<dbReference type="OrthoDB" id="9802147at2"/>
<dbReference type="EMBL" id="CP042304">
    <property type="protein sequence ID" value="QDZ10442.1"/>
    <property type="molecule type" value="Genomic_DNA"/>
</dbReference>
<evidence type="ECO:0000259" key="10">
    <source>
        <dbReference type="Pfam" id="PF00278"/>
    </source>
</evidence>
<sequence length="434" mass="48516">MKMALSAGDKLRPNNRLRPRVHGPICSAHFGVPLAPKGQSSMTTEPKHVYPNTSALIAAEAPDFPAFLFSEREFHRAIKVFKKGFDGLLTYAVKCNPSPHIIAQLHQEGLKAFDVASNTEMELVRDHAPGAVMHYNNPIKNKREIERAYEEFGVRSFTIDHPQQLDQLAAVVSPSRDVEVTTRFKAGKALKSYDFGIKFGVMEQGAAEIVTAVEKMGYTPSLCFHVGSQCEDAYAYERHIAAAARIVEESGIELKRLNIGGGYPAPYPTSEAPPMDYYFETIATAVNDHFGEKNKPELIIEPGRALVTSSTSLLLRVKHQRGGQSVYVNDGAYGSLMEVKFMHFTPPVRVWRGPRVHDNDAQFSEFTIWGPTCDSYDVLPQVFTLPSDIDEDDWIEFGLMGAYTQASLTPFNGFDRRDQFWVEDVYTGKDQQPE</sequence>
<dbReference type="Pfam" id="PF00278">
    <property type="entry name" value="Orn_DAP_Arg_deC"/>
    <property type="match status" value="1"/>
</dbReference>
<evidence type="ECO:0000313" key="13">
    <source>
        <dbReference type="Proteomes" id="UP000315364"/>
    </source>
</evidence>
<protein>
    <recommendedName>
        <fullName evidence="6">ornithine decarboxylase</fullName>
        <ecNumber evidence="6">4.1.1.17</ecNumber>
    </recommendedName>
</protein>
<dbReference type="Pfam" id="PF02784">
    <property type="entry name" value="Orn_Arg_deC_N"/>
    <property type="match status" value="1"/>
</dbReference>
<feature type="active site" description="Proton donor" evidence="8">
    <location>
        <position position="373"/>
    </location>
</feature>
<evidence type="ECO:0000256" key="2">
    <source>
        <dbReference type="ARBA" id="ARBA00008872"/>
    </source>
</evidence>
<name>A0A5B8LSH3_9HYPH</name>
<gene>
    <name evidence="12" type="ORF">FPZ08_06585</name>
</gene>
<keyword evidence="13" id="KW-1185">Reference proteome</keyword>
<dbReference type="InterPro" id="IPR022643">
    <property type="entry name" value="De-COase2_C"/>
</dbReference>
<dbReference type="KEGG" id="dea:FPZ08_06585"/>
<dbReference type="InterPro" id="IPR002433">
    <property type="entry name" value="Orn_de-COase"/>
</dbReference>
<dbReference type="InterPro" id="IPR022644">
    <property type="entry name" value="De-COase2_N"/>
</dbReference>
<feature type="domain" description="Orn/DAP/Arg decarboxylase 2 C-terminal" evidence="10">
    <location>
        <begin position="316"/>
        <end position="401"/>
    </location>
</feature>
<evidence type="ECO:0000256" key="5">
    <source>
        <dbReference type="ARBA" id="ARBA00034115"/>
    </source>
</evidence>
<dbReference type="PROSITE" id="PS00878">
    <property type="entry name" value="ODR_DC_2_1"/>
    <property type="match status" value="1"/>
</dbReference>
<dbReference type="InterPro" id="IPR029066">
    <property type="entry name" value="PLP-binding_barrel"/>
</dbReference>
<dbReference type="PRINTS" id="PR01182">
    <property type="entry name" value="ORNDCRBXLASE"/>
</dbReference>
<dbReference type="PANTHER" id="PTHR11482:SF6">
    <property type="entry name" value="ORNITHINE DECARBOXYLASE 1-RELATED"/>
    <property type="match status" value="1"/>
</dbReference>
<evidence type="ECO:0000256" key="6">
    <source>
        <dbReference type="ARBA" id="ARBA00034138"/>
    </source>
</evidence>
<dbReference type="Gene3D" id="3.20.20.10">
    <property type="entry name" value="Alanine racemase"/>
    <property type="match status" value="1"/>
</dbReference>
<evidence type="ECO:0000256" key="3">
    <source>
        <dbReference type="ARBA" id="ARBA00022898"/>
    </source>
</evidence>
<proteinExistence type="inferred from homology"/>
<evidence type="ECO:0000259" key="11">
    <source>
        <dbReference type="Pfam" id="PF02784"/>
    </source>
</evidence>
<dbReference type="SUPFAM" id="SSF51419">
    <property type="entry name" value="PLP-binding barrel"/>
    <property type="match status" value="1"/>
</dbReference>
<evidence type="ECO:0000256" key="4">
    <source>
        <dbReference type="ARBA" id="ARBA00023239"/>
    </source>
</evidence>
<dbReference type="InterPro" id="IPR000183">
    <property type="entry name" value="Orn/DAP/Arg_de-COase"/>
</dbReference>
<dbReference type="Gene3D" id="2.40.37.10">
    <property type="entry name" value="Lyase, Ornithine Decarboxylase, Chain A, domain 1"/>
    <property type="match status" value="1"/>
</dbReference>
<dbReference type="InterPro" id="IPR009006">
    <property type="entry name" value="Ala_racemase/Decarboxylase_C"/>
</dbReference>
<comment type="similarity">
    <text evidence="2 9">Belongs to the Orn/Lys/Arg decarboxylase class-II family.</text>
</comment>